<name>A0ABT2NWL1_9LACO</name>
<comment type="caution">
    <text evidence="1">The sequence shown here is derived from an EMBL/GenBank/DDBJ whole genome shotgun (WGS) entry which is preliminary data.</text>
</comment>
<organism evidence="1 2">
    <name type="scientific">Leuconostoc holzapfelii</name>
    <dbReference type="NCBI Taxonomy" id="434464"/>
    <lineage>
        <taxon>Bacteria</taxon>
        <taxon>Bacillati</taxon>
        <taxon>Bacillota</taxon>
        <taxon>Bacilli</taxon>
        <taxon>Lactobacillales</taxon>
        <taxon>Lactobacillaceae</taxon>
        <taxon>Leuconostoc</taxon>
    </lineage>
</organism>
<evidence type="ECO:0000313" key="2">
    <source>
        <dbReference type="Proteomes" id="UP001525857"/>
    </source>
</evidence>
<evidence type="ECO:0000313" key="1">
    <source>
        <dbReference type="EMBL" id="MCT8389553.1"/>
    </source>
</evidence>
<dbReference type="EMBL" id="QVOV01000008">
    <property type="protein sequence ID" value="MCT8389553.1"/>
    <property type="molecule type" value="Genomic_DNA"/>
</dbReference>
<accession>A0ABT2NWL1</accession>
<reference evidence="1 2" key="1">
    <citation type="submission" date="2018-08" db="EMBL/GenBank/DDBJ databases">
        <title>Draft genome sequences of Leuconostoc spp. and Weissella spp. with biocontrol potential.</title>
        <authorList>
            <person name="Lo R."/>
            <person name="Ho V.T.T."/>
            <person name="Turner M.S."/>
        </authorList>
    </citation>
    <scope>NUCLEOTIDE SEQUENCE [LARGE SCALE GENOMIC DNA]</scope>
    <source>
        <strain evidence="1 2">733</strain>
    </source>
</reference>
<gene>
    <name evidence="1" type="ORF">D0501_05635</name>
</gene>
<protein>
    <submittedName>
        <fullName evidence="1">Uncharacterized protein</fullName>
    </submittedName>
</protein>
<dbReference type="Proteomes" id="UP001525857">
    <property type="component" value="Unassembled WGS sequence"/>
</dbReference>
<dbReference type="RefSeq" id="WP_261657074.1">
    <property type="nucleotide sequence ID" value="NZ_QVOV01000008.1"/>
</dbReference>
<proteinExistence type="predicted"/>
<sequence length="76" mass="8451">MDVFVQTVSGKSIRSAGVTDVSVLWLNSYDATQFTIEEFRNDFVLNKSQLVGITFKGNHTIFIGGDEIDYITISNS</sequence>
<keyword evidence="2" id="KW-1185">Reference proteome</keyword>